<dbReference type="InterPro" id="IPR005224">
    <property type="entry name" value="SfsA"/>
</dbReference>
<organism evidence="4 5">
    <name type="scientific">Vagococcus elongatus</name>
    <dbReference type="NCBI Taxonomy" id="180344"/>
    <lineage>
        <taxon>Bacteria</taxon>
        <taxon>Bacillati</taxon>
        <taxon>Bacillota</taxon>
        <taxon>Bacilli</taxon>
        <taxon>Lactobacillales</taxon>
        <taxon>Enterococcaceae</taxon>
        <taxon>Vagococcus</taxon>
    </lineage>
</organism>
<comment type="caution">
    <text evidence="4">The sequence shown here is derived from an EMBL/GenBank/DDBJ whole genome shotgun (WGS) entry which is preliminary data.</text>
</comment>
<dbReference type="Gene3D" id="2.40.50.580">
    <property type="match status" value="1"/>
</dbReference>
<dbReference type="CDD" id="cd22359">
    <property type="entry name" value="SfsA-like_bacterial"/>
    <property type="match status" value="1"/>
</dbReference>
<dbReference type="RefSeq" id="WP_126807084.1">
    <property type="nucleotide sequence ID" value="NZ_NGKA01000002.1"/>
</dbReference>
<protein>
    <recommendedName>
        <fullName evidence="1">Sugar fermentation stimulation protein homolog</fullName>
    </recommendedName>
</protein>
<evidence type="ECO:0000313" key="5">
    <source>
        <dbReference type="Proteomes" id="UP000287605"/>
    </source>
</evidence>
<keyword evidence="5" id="KW-1185">Reference proteome</keyword>
<dbReference type="EMBL" id="NGKA01000002">
    <property type="protein sequence ID" value="RSU15289.1"/>
    <property type="molecule type" value="Genomic_DNA"/>
</dbReference>
<dbReference type="InterPro" id="IPR041465">
    <property type="entry name" value="SfsA_N"/>
</dbReference>
<sequence>MVYYNRVELGTFIERPNRFVARCLLHSTNEVVTVHVKNTGRCKELLLENVQVGLSYQPGPQRKTDFDLISVKKGDRWVNIDSQVPNELAEIGLTTSVIQLPGLLGDIKLLQREKTFASSRFDIYLETDADEKAIIEVKGLTLEHNNIGAFPDAPSQRASKHVAHLRQLMTEGYRNYLLFIIQMENIAKFTIADHIDRKLYEEVSEGMEEGLQVLGYDCRVGADFIQLHQSVSFELTQKFG</sequence>
<dbReference type="Pfam" id="PF03749">
    <property type="entry name" value="SfsA"/>
    <property type="match status" value="1"/>
</dbReference>
<dbReference type="OrthoDB" id="9802365at2"/>
<dbReference type="PANTHER" id="PTHR30545">
    <property type="entry name" value="SUGAR FERMENTATION STIMULATION PROTEIN A"/>
    <property type="match status" value="1"/>
</dbReference>
<evidence type="ECO:0000259" key="2">
    <source>
        <dbReference type="Pfam" id="PF03749"/>
    </source>
</evidence>
<evidence type="ECO:0000313" key="4">
    <source>
        <dbReference type="EMBL" id="RSU15289.1"/>
    </source>
</evidence>
<feature type="domain" description="Sugar fermentation stimulation protein C-terminal" evidence="2">
    <location>
        <begin position="83"/>
        <end position="221"/>
    </location>
</feature>
<dbReference type="AlphaFoldDB" id="A0A430B4R5"/>
<dbReference type="HAMAP" id="MF_00095">
    <property type="entry name" value="SfsA"/>
    <property type="match status" value="1"/>
</dbReference>
<dbReference type="Proteomes" id="UP000287605">
    <property type="component" value="Unassembled WGS sequence"/>
</dbReference>
<dbReference type="Gene3D" id="3.40.1350.60">
    <property type="match status" value="1"/>
</dbReference>
<dbReference type="PANTHER" id="PTHR30545:SF2">
    <property type="entry name" value="SUGAR FERMENTATION STIMULATION PROTEIN A"/>
    <property type="match status" value="1"/>
</dbReference>
<evidence type="ECO:0000259" key="3">
    <source>
        <dbReference type="Pfam" id="PF17746"/>
    </source>
</evidence>
<evidence type="ECO:0000256" key="1">
    <source>
        <dbReference type="HAMAP-Rule" id="MF_00095"/>
    </source>
</evidence>
<reference evidence="4 5" key="1">
    <citation type="submission" date="2017-05" db="EMBL/GenBank/DDBJ databases">
        <title>Vagococcus spp. assemblies.</title>
        <authorList>
            <person name="Gulvik C.A."/>
        </authorList>
    </citation>
    <scope>NUCLEOTIDE SEQUENCE [LARGE SCALE GENOMIC DNA]</scope>
    <source>
        <strain evidence="4 5">CCUG 51432</strain>
    </source>
</reference>
<dbReference type="InterPro" id="IPR040452">
    <property type="entry name" value="SfsA_C"/>
</dbReference>
<dbReference type="GO" id="GO:0003677">
    <property type="term" value="F:DNA binding"/>
    <property type="evidence" value="ECO:0007669"/>
    <property type="project" value="InterPro"/>
</dbReference>
<dbReference type="Pfam" id="PF17746">
    <property type="entry name" value="SfsA_N"/>
    <property type="match status" value="1"/>
</dbReference>
<feature type="domain" description="SfsA N-terminal OB" evidence="3">
    <location>
        <begin position="13"/>
        <end position="80"/>
    </location>
</feature>
<gene>
    <name evidence="1" type="primary">sfsA</name>
    <name evidence="4" type="ORF">CBF29_01860</name>
</gene>
<accession>A0A430B4R5</accession>
<proteinExistence type="inferred from homology"/>
<name>A0A430B4R5_9ENTE</name>
<dbReference type="NCBIfam" id="TIGR00230">
    <property type="entry name" value="sfsA"/>
    <property type="match status" value="1"/>
</dbReference>
<comment type="similarity">
    <text evidence="1">Belongs to the SfsA family.</text>
</comment>